<proteinExistence type="predicted"/>
<name>A0A6I7HTD5_9HYPH</name>
<dbReference type="EMBL" id="QPIX01000001">
    <property type="protein sequence ID" value="RCW28065.1"/>
    <property type="molecule type" value="Genomic_DNA"/>
</dbReference>
<protein>
    <submittedName>
        <fullName evidence="3">Glycosyl hydrolase family 114</fullName>
    </submittedName>
</protein>
<dbReference type="Proteomes" id="UP000252582">
    <property type="component" value="Unassembled WGS sequence"/>
</dbReference>
<feature type="domain" description="Glycoside-hydrolase family GH114 TIM-barrel" evidence="2">
    <location>
        <begin position="32"/>
        <end position="252"/>
    </location>
</feature>
<dbReference type="PANTHER" id="PTHR35273">
    <property type="entry name" value="ALPHA-1,4 POLYGALACTOSAMINIDASE, PUTATIVE (AFU_ORTHOLOGUE AFUA_3G07890)-RELATED"/>
    <property type="match status" value="1"/>
</dbReference>
<dbReference type="Pfam" id="PF03537">
    <property type="entry name" value="Glyco_hydro_114"/>
    <property type="match status" value="1"/>
</dbReference>
<feature type="chain" id="PRO_5026274715" evidence="1">
    <location>
        <begin position="21"/>
        <end position="259"/>
    </location>
</feature>
<dbReference type="SUPFAM" id="SSF51445">
    <property type="entry name" value="(Trans)glycosidases"/>
    <property type="match status" value="1"/>
</dbReference>
<keyword evidence="3" id="KW-0378">Hydrolase</keyword>
<dbReference type="InterPro" id="IPR017853">
    <property type="entry name" value="GH"/>
</dbReference>
<sequence length="259" mass="28955">MPLTRLLVLCLLMAAHGSLAEARTRFSAGEPWDWQLTAPLDLTRKVNVYDLHPGLVTQKAIDRLRARGVKTICYVSVGTLEKTAPDRKAFPAKVIGKVYGDWPDEKFLDIRQRDILLPLMKKRFEVCKAKGFQAIEPDNMDVHYADSGFPITKAHTKSYVLALAKIAHGLGLAIGQKNVPDMTGHFVNVLDFAITESCHQDGWCGDVAVYSKKGKAIFDAEYTDRKINFSAACRAAKSMRISMILRNRDLTKDVKFCPN</sequence>
<organism evidence="3 4">
    <name type="scientific">Ciceribacter lividus</name>
    <dbReference type="NCBI Taxonomy" id="1197950"/>
    <lineage>
        <taxon>Bacteria</taxon>
        <taxon>Pseudomonadati</taxon>
        <taxon>Pseudomonadota</taxon>
        <taxon>Alphaproteobacteria</taxon>
        <taxon>Hyphomicrobiales</taxon>
        <taxon>Rhizobiaceae</taxon>
        <taxon>Ciceribacter</taxon>
    </lineage>
</organism>
<evidence type="ECO:0000256" key="1">
    <source>
        <dbReference type="SAM" id="SignalP"/>
    </source>
</evidence>
<evidence type="ECO:0000313" key="4">
    <source>
        <dbReference type="Proteomes" id="UP000252582"/>
    </source>
</evidence>
<gene>
    <name evidence="3" type="ORF">DFR48_10173</name>
</gene>
<dbReference type="PANTHER" id="PTHR35273:SF2">
    <property type="entry name" value="ALPHA-GALACTOSIDASE"/>
    <property type="match status" value="1"/>
</dbReference>
<reference evidence="3 4" key="1">
    <citation type="submission" date="2018-07" db="EMBL/GenBank/DDBJ databases">
        <title>Genomic Encyclopedia of Type Strains, Phase IV (KMG-IV): sequencing the most valuable type-strain genomes for metagenomic binning, comparative biology and taxonomic classification.</title>
        <authorList>
            <person name="Goeker M."/>
        </authorList>
    </citation>
    <scope>NUCLEOTIDE SEQUENCE [LARGE SCALE GENOMIC DNA]</scope>
    <source>
        <strain evidence="3 4">DSM 25528</strain>
    </source>
</reference>
<accession>A0A6I7HTD5</accession>
<comment type="caution">
    <text evidence="3">The sequence shown here is derived from an EMBL/GenBank/DDBJ whole genome shotgun (WGS) entry which is preliminary data.</text>
</comment>
<evidence type="ECO:0000313" key="3">
    <source>
        <dbReference type="EMBL" id="RCW28065.1"/>
    </source>
</evidence>
<evidence type="ECO:0000259" key="2">
    <source>
        <dbReference type="Pfam" id="PF03537"/>
    </source>
</evidence>
<dbReference type="InterPro" id="IPR004352">
    <property type="entry name" value="GH114_TIM-barrel"/>
</dbReference>
<dbReference type="InterPro" id="IPR013785">
    <property type="entry name" value="Aldolase_TIM"/>
</dbReference>
<dbReference type="GO" id="GO:0016787">
    <property type="term" value="F:hydrolase activity"/>
    <property type="evidence" value="ECO:0007669"/>
    <property type="project" value="UniProtKB-KW"/>
</dbReference>
<keyword evidence="1" id="KW-0732">Signal</keyword>
<dbReference type="AlphaFoldDB" id="A0A6I7HTD5"/>
<feature type="signal peptide" evidence="1">
    <location>
        <begin position="1"/>
        <end position="20"/>
    </location>
</feature>
<keyword evidence="4" id="KW-1185">Reference proteome</keyword>
<dbReference type="Gene3D" id="3.20.20.70">
    <property type="entry name" value="Aldolase class I"/>
    <property type="match status" value="1"/>
</dbReference>